<gene>
    <name evidence="1" type="ORF">AYL99_11709</name>
</gene>
<dbReference type="EMBL" id="LVYI01000015">
    <property type="protein sequence ID" value="OAP54174.1"/>
    <property type="molecule type" value="Genomic_DNA"/>
</dbReference>
<reference evidence="1 2" key="1">
    <citation type="submission" date="2016-04" db="EMBL/GenBank/DDBJ databases">
        <title>Draft genome of Fonsecaea erecta CBS 125763.</title>
        <authorList>
            <person name="Weiss V.A."/>
            <person name="Vicente V.A."/>
            <person name="Raittz R.T."/>
            <person name="Moreno L.F."/>
            <person name="De Souza E.M."/>
            <person name="Pedrosa F.O."/>
            <person name="Steffens M.B."/>
            <person name="Faoro H."/>
            <person name="Tadra-Sfeir M.Z."/>
            <person name="Najafzadeh M.J."/>
            <person name="Felipe M.S."/>
            <person name="Teixeira M."/>
            <person name="Sun J."/>
            <person name="Xi L."/>
            <person name="Gomes R."/>
            <person name="De Azevedo C.M."/>
            <person name="Salgado C.G."/>
            <person name="Da Silva M.B."/>
            <person name="Nascimento M.F."/>
            <person name="Queiroz-Telles F."/>
            <person name="Attili D.S."/>
            <person name="Gorbushina A."/>
        </authorList>
    </citation>
    <scope>NUCLEOTIDE SEQUENCE [LARGE SCALE GENOMIC DNA]</scope>
    <source>
        <strain evidence="1 2">CBS 125763</strain>
    </source>
</reference>
<protein>
    <submittedName>
        <fullName evidence="1">Uncharacterized protein</fullName>
    </submittedName>
</protein>
<keyword evidence="2" id="KW-1185">Reference proteome</keyword>
<organism evidence="1 2">
    <name type="scientific">Fonsecaea erecta</name>
    <dbReference type="NCBI Taxonomy" id="1367422"/>
    <lineage>
        <taxon>Eukaryota</taxon>
        <taxon>Fungi</taxon>
        <taxon>Dikarya</taxon>
        <taxon>Ascomycota</taxon>
        <taxon>Pezizomycotina</taxon>
        <taxon>Eurotiomycetes</taxon>
        <taxon>Chaetothyriomycetidae</taxon>
        <taxon>Chaetothyriales</taxon>
        <taxon>Herpotrichiellaceae</taxon>
        <taxon>Fonsecaea</taxon>
    </lineage>
</organism>
<evidence type="ECO:0000313" key="1">
    <source>
        <dbReference type="EMBL" id="OAP54174.1"/>
    </source>
</evidence>
<evidence type="ECO:0000313" key="2">
    <source>
        <dbReference type="Proteomes" id="UP000078343"/>
    </source>
</evidence>
<accession>A0A178Z3A2</accession>
<dbReference type="Proteomes" id="UP000078343">
    <property type="component" value="Unassembled WGS sequence"/>
</dbReference>
<dbReference type="OrthoDB" id="4366261at2759"/>
<comment type="caution">
    <text evidence="1">The sequence shown here is derived from an EMBL/GenBank/DDBJ whole genome shotgun (WGS) entry which is preliminary data.</text>
</comment>
<dbReference type="GeneID" id="30015877"/>
<name>A0A178Z3A2_9EURO</name>
<sequence length="102" mass="11933">MSFIWCYFRLPKTKHRPVEEIDYMPEHWVTPRDFKRYKVDEDGPKNDLAEWSSDSAHYERVSRSIPPLASTLRSAVKISVLPPLTPAWPLLAHLGPRHISHE</sequence>
<dbReference type="RefSeq" id="XP_018687541.1">
    <property type="nucleotide sequence ID" value="XM_018843214.1"/>
</dbReference>
<proteinExistence type="predicted"/>
<dbReference type="AlphaFoldDB" id="A0A178Z3A2"/>